<dbReference type="GO" id="GO:0006298">
    <property type="term" value="P:mismatch repair"/>
    <property type="evidence" value="ECO:0007669"/>
    <property type="project" value="InterPro"/>
</dbReference>
<keyword evidence="4" id="KW-1133">Transmembrane helix</keyword>
<evidence type="ECO:0000259" key="5">
    <source>
        <dbReference type="Pfam" id="PF00488"/>
    </source>
</evidence>
<sequence>MEPEVYYKNEMSLLISCRQRMTGKSNILVACKVIFFCCIIASICYIAWSGVIFAGILLSIISVMLYIGVLSVDAIIYKKVKCLQSQIQVLENEVAFFHNDYSPFDDGAEFIDPHHQYSYDLDVFGISSLFNRINRTITYKGKITLAQKLTSLPADMDIIHERQEAIKELAGLSQWRIKFIANEHVGDELDRLSEMIAKGKRNALPLKGIIPHMIVGLTIMSLLAWIAGLVSPIVFCSLIMVQYILSFSSARHTNWAMRVTNNLYKECGRYICILRDIEAAEFKSDLLNRHKQKLFDESTGSIKAFARLSKILNLYEQRGNALMYIVLNGLVMYDIFVSRMFFKWIERYAEHMPGWTDAIAEIDALVSLGTYAFNHPANHYAEILADSSDTIIEAVDVVHPFLVNGVGVANSFVLKRNDIAILTGANMAGKSTFLRTIGVSFVLAADGVPVCASKFSFVPVSLFSSMRTTDNLSKDTSYFQAELSRLNQMFEYVESRDFTLIILDEILKGTNS</sequence>
<dbReference type="GO" id="GO:0030983">
    <property type="term" value="F:mismatched DNA binding"/>
    <property type="evidence" value="ECO:0007669"/>
    <property type="project" value="InterPro"/>
</dbReference>
<evidence type="ECO:0000313" key="6">
    <source>
        <dbReference type="EMBL" id="HIZ68598.1"/>
    </source>
</evidence>
<feature type="transmembrane region" description="Helical" evidence="4">
    <location>
        <begin position="222"/>
        <end position="245"/>
    </location>
</feature>
<keyword evidence="2" id="KW-0067">ATP-binding</keyword>
<dbReference type="InterPro" id="IPR045076">
    <property type="entry name" value="MutS"/>
</dbReference>
<keyword evidence="3" id="KW-0238">DNA-binding</keyword>
<gene>
    <name evidence="6" type="ORF">H9966_01735</name>
</gene>
<feature type="domain" description="DNA mismatch repair proteins mutS family" evidence="5">
    <location>
        <begin position="421"/>
        <end position="511"/>
    </location>
</feature>
<dbReference type="PANTHER" id="PTHR11361">
    <property type="entry name" value="DNA MISMATCH REPAIR PROTEIN MUTS FAMILY MEMBER"/>
    <property type="match status" value="1"/>
</dbReference>
<dbReference type="Proteomes" id="UP000824055">
    <property type="component" value="Unassembled WGS sequence"/>
</dbReference>
<dbReference type="SUPFAM" id="SSF48334">
    <property type="entry name" value="DNA repair protein MutS, domain III"/>
    <property type="match status" value="1"/>
</dbReference>
<dbReference type="EMBL" id="DXBE01000018">
    <property type="protein sequence ID" value="HIZ68598.1"/>
    <property type="molecule type" value="Genomic_DNA"/>
</dbReference>
<name>A0A9D2FX71_9BACT</name>
<dbReference type="Gene3D" id="3.40.50.300">
    <property type="entry name" value="P-loop containing nucleotide triphosphate hydrolases"/>
    <property type="match status" value="1"/>
</dbReference>
<accession>A0A9D2FX71</accession>
<dbReference type="SUPFAM" id="SSF52540">
    <property type="entry name" value="P-loop containing nucleoside triphosphate hydrolases"/>
    <property type="match status" value="1"/>
</dbReference>
<organism evidence="6 7">
    <name type="scientific">Candidatus Prevotella avicola</name>
    <dbReference type="NCBI Taxonomy" id="2838738"/>
    <lineage>
        <taxon>Bacteria</taxon>
        <taxon>Pseudomonadati</taxon>
        <taxon>Bacteroidota</taxon>
        <taxon>Bacteroidia</taxon>
        <taxon>Bacteroidales</taxon>
        <taxon>Prevotellaceae</taxon>
        <taxon>Prevotella</taxon>
    </lineage>
</organism>
<feature type="transmembrane region" description="Helical" evidence="4">
    <location>
        <begin position="27"/>
        <end position="48"/>
    </location>
</feature>
<reference evidence="6" key="2">
    <citation type="submission" date="2021-04" db="EMBL/GenBank/DDBJ databases">
        <authorList>
            <person name="Gilroy R."/>
        </authorList>
    </citation>
    <scope>NUCLEOTIDE SEQUENCE</scope>
    <source>
        <strain evidence="6">ChiHecec3B27-8219</strain>
    </source>
</reference>
<dbReference type="GO" id="GO:0005829">
    <property type="term" value="C:cytosol"/>
    <property type="evidence" value="ECO:0007669"/>
    <property type="project" value="TreeGrafter"/>
</dbReference>
<dbReference type="InterPro" id="IPR036187">
    <property type="entry name" value="DNA_mismatch_repair_MutS_sf"/>
</dbReference>
<protein>
    <submittedName>
        <fullName evidence="6">DNA mismatch repair protein MutS</fullName>
    </submittedName>
</protein>
<comment type="caution">
    <text evidence="6">The sequence shown here is derived from an EMBL/GenBank/DDBJ whole genome shotgun (WGS) entry which is preliminary data.</text>
</comment>
<keyword evidence="1" id="KW-0547">Nucleotide-binding</keyword>
<keyword evidence="4" id="KW-0472">Membrane</keyword>
<evidence type="ECO:0000256" key="4">
    <source>
        <dbReference type="SAM" id="Phobius"/>
    </source>
</evidence>
<evidence type="ECO:0000313" key="7">
    <source>
        <dbReference type="Proteomes" id="UP000824055"/>
    </source>
</evidence>
<dbReference type="InterPro" id="IPR027417">
    <property type="entry name" value="P-loop_NTPase"/>
</dbReference>
<dbReference type="Pfam" id="PF00488">
    <property type="entry name" value="MutS_V"/>
    <property type="match status" value="1"/>
</dbReference>
<reference evidence="6" key="1">
    <citation type="journal article" date="2021" name="PeerJ">
        <title>Extensive microbial diversity within the chicken gut microbiome revealed by metagenomics and culture.</title>
        <authorList>
            <person name="Gilroy R."/>
            <person name="Ravi A."/>
            <person name="Getino M."/>
            <person name="Pursley I."/>
            <person name="Horton D.L."/>
            <person name="Alikhan N.F."/>
            <person name="Baker D."/>
            <person name="Gharbi K."/>
            <person name="Hall N."/>
            <person name="Watson M."/>
            <person name="Adriaenssens E.M."/>
            <person name="Foster-Nyarko E."/>
            <person name="Jarju S."/>
            <person name="Secka A."/>
            <person name="Antonio M."/>
            <person name="Oren A."/>
            <person name="Chaudhuri R.R."/>
            <person name="La Ragione R."/>
            <person name="Hildebrand F."/>
            <person name="Pallen M.J."/>
        </authorList>
    </citation>
    <scope>NUCLEOTIDE SEQUENCE</scope>
    <source>
        <strain evidence="6">ChiHecec3B27-8219</strain>
    </source>
</reference>
<dbReference type="Gene3D" id="1.10.1420.10">
    <property type="match status" value="1"/>
</dbReference>
<dbReference type="AlphaFoldDB" id="A0A9D2FX71"/>
<keyword evidence="4" id="KW-0812">Transmembrane</keyword>
<evidence type="ECO:0000256" key="1">
    <source>
        <dbReference type="ARBA" id="ARBA00022741"/>
    </source>
</evidence>
<dbReference type="PANTHER" id="PTHR11361:SF99">
    <property type="entry name" value="DNA MISMATCH REPAIR PROTEIN"/>
    <property type="match status" value="1"/>
</dbReference>
<feature type="transmembrane region" description="Helical" evidence="4">
    <location>
        <begin position="321"/>
        <end position="342"/>
    </location>
</feature>
<proteinExistence type="predicted"/>
<evidence type="ECO:0000256" key="3">
    <source>
        <dbReference type="ARBA" id="ARBA00023125"/>
    </source>
</evidence>
<feature type="transmembrane region" description="Helical" evidence="4">
    <location>
        <begin position="54"/>
        <end position="77"/>
    </location>
</feature>
<dbReference type="GO" id="GO:0140664">
    <property type="term" value="F:ATP-dependent DNA damage sensor activity"/>
    <property type="evidence" value="ECO:0007669"/>
    <property type="project" value="InterPro"/>
</dbReference>
<dbReference type="GO" id="GO:0005524">
    <property type="term" value="F:ATP binding"/>
    <property type="evidence" value="ECO:0007669"/>
    <property type="project" value="UniProtKB-KW"/>
</dbReference>
<dbReference type="InterPro" id="IPR000432">
    <property type="entry name" value="DNA_mismatch_repair_MutS_C"/>
</dbReference>
<evidence type="ECO:0000256" key="2">
    <source>
        <dbReference type="ARBA" id="ARBA00022840"/>
    </source>
</evidence>